<dbReference type="PROSITE" id="PS00018">
    <property type="entry name" value="EF_HAND_1"/>
    <property type="match status" value="2"/>
</dbReference>
<dbReference type="InterPro" id="IPR011992">
    <property type="entry name" value="EF-hand-dom_pair"/>
</dbReference>
<dbReference type="VEuPathDB" id="CryptoDB:cand_025420"/>
<evidence type="ECO:0000313" key="3">
    <source>
        <dbReference type="EMBL" id="OII71126.1"/>
    </source>
</evidence>
<dbReference type="Pfam" id="PF13202">
    <property type="entry name" value="EF-hand_5"/>
    <property type="match status" value="2"/>
</dbReference>
<dbReference type="InterPro" id="IPR002048">
    <property type="entry name" value="EF_hand_dom"/>
</dbReference>
<dbReference type="PROSITE" id="PS50222">
    <property type="entry name" value="EF_HAND_2"/>
    <property type="match status" value="2"/>
</dbReference>
<keyword evidence="4" id="KW-1185">Reference proteome</keyword>
<evidence type="ECO:0000313" key="4">
    <source>
        <dbReference type="Proteomes" id="UP000186804"/>
    </source>
</evidence>
<keyword evidence="1" id="KW-0106">Calcium</keyword>
<accession>A0A1J4MA80</accession>
<dbReference type="SUPFAM" id="SSF47473">
    <property type="entry name" value="EF-hand"/>
    <property type="match status" value="1"/>
</dbReference>
<dbReference type="OrthoDB" id="26525at2759"/>
<dbReference type="RefSeq" id="XP_067066494.1">
    <property type="nucleotide sequence ID" value="XM_067212771.1"/>
</dbReference>
<dbReference type="Gene3D" id="1.10.238.10">
    <property type="entry name" value="EF-hand"/>
    <property type="match status" value="2"/>
</dbReference>
<dbReference type="AlphaFoldDB" id="A0A1J4MA80"/>
<dbReference type="InterPro" id="IPR018247">
    <property type="entry name" value="EF_Hand_1_Ca_BS"/>
</dbReference>
<protein>
    <submittedName>
        <fullName evidence="3">EF hand family protein</fullName>
    </submittedName>
</protein>
<evidence type="ECO:0000259" key="2">
    <source>
        <dbReference type="PROSITE" id="PS50222"/>
    </source>
</evidence>
<dbReference type="Proteomes" id="UP000186804">
    <property type="component" value="Unassembled WGS sequence"/>
</dbReference>
<reference evidence="3 4" key="1">
    <citation type="submission" date="2016-10" db="EMBL/GenBank/DDBJ databases">
        <title>Reductive evolution of mitochondrial metabolism and differential evolution of invasion-related proteins in Cryptosporidium.</title>
        <authorList>
            <person name="Liu S."/>
            <person name="Roellig D.M."/>
            <person name="Guo Y."/>
            <person name="Li N."/>
            <person name="Frace M.A."/>
            <person name="Tang K."/>
            <person name="Zhang L."/>
            <person name="Feng Y."/>
            <person name="Xiao L."/>
        </authorList>
    </citation>
    <scope>NUCLEOTIDE SEQUENCE [LARGE SCALE GENOMIC DNA]</scope>
    <source>
        <strain evidence="3">30847</strain>
    </source>
</reference>
<dbReference type="GO" id="GO:0005509">
    <property type="term" value="F:calcium ion binding"/>
    <property type="evidence" value="ECO:0007669"/>
    <property type="project" value="InterPro"/>
</dbReference>
<gene>
    <name evidence="3" type="ORF">cand_025420</name>
</gene>
<feature type="domain" description="EF-hand" evidence="2">
    <location>
        <begin position="73"/>
        <end position="108"/>
    </location>
</feature>
<proteinExistence type="predicted"/>
<feature type="domain" description="EF-hand" evidence="2">
    <location>
        <begin position="198"/>
        <end position="225"/>
    </location>
</feature>
<dbReference type="GeneID" id="92366726"/>
<sequence>MNPNLKKDLSLVGLLRLIEICCGFEEELDKLRVKLIQSPSFDFVSSYLAITVAHGEINMINFVSFMKSHDKHILPLEIEYFFRRVDLNNDGIIDLKEWYNFLCPLAYFWIADKNSYTPFSDDLPYLVAKDEKLVFHICKRFIDYQLVLDTPRKQLLNDPDFVVKELFDKLDIQNRSFFTLDDFSQVISSKIKPNPLLVLRILDKNKDGKVQYIEFVDFLLPNCDSDYSDRYLSNIRIYEKETSLDKISKNNQSFFEVDGNFISNSSSRNHLHISNYKESYTTDKFTPTSVYTNFYSIPKKPKPTKVPDCFPDMIKATRFCRYFPSYY</sequence>
<organism evidence="3 4">
    <name type="scientific">Cryptosporidium andersoni</name>
    <dbReference type="NCBI Taxonomy" id="117008"/>
    <lineage>
        <taxon>Eukaryota</taxon>
        <taxon>Sar</taxon>
        <taxon>Alveolata</taxon>
        <taxon>Apicomplexa</taxon>
        <taxon>Conoidasida</taxon>
        <taxon>Coccidia</taxon>
        <taxon>Eucoccidiorida</taxon>
        <taxon>Eimeriorina</taxon>
        <taxon>Cryptosporidiidae</taxon>
        <taxon>Cryptosporidium</taxon>
    </lineage>
</organism>
<comment type="caution">
    <text evidence="3">The sequence shown here is derived from an EMBL/GenBank/DDBJ whole genome shotgun (WGS) entry which is preliminary data.</text>
</comment>
<dbReference type="EMBL" id="LRBS01000124">
    <property type="protein sequence ID" value="OII71126.1"/>
    <property type="molecule type" value="Genomic_DNA"/>
</dbReference>
<evidence type="ECO:0000256" key="1">
    <source>
        <dbReference type="ARBA" id="ARBA00022837"/>
    </source>
</evidence>
<name>A0A1J4MA80_9CRYT</name>